<dbReference type="Pfam" id="PF07690">
    <property type="entry name" value="MFS_1"/>
    <property type="match status" value="1"/>
</dbReference>
<dbReference type="GO" id="GO:0022857">
    <property type="term" value="F:transmembrane transporter activity"/>
    <property type="evidence" value="ECO:0007669"/>
    <property type="project" value="InterPro"/>
</dbReference>
<keyword evidence="1" id="KW-1133">Transmembrane helix</keyword>
<proteinExistence type="predicted"/>
<keyword evidence="1" id="KW-0812">Transmembrane</keyword>
<feature type="transmembrane region" description="Helical" evidence="1">
    <location>
        <begin position="179"/>
        <end position="197"/>
    </location>
</feature>
<dbReference type="Gene3D" id="1.20.1250.20">
    <property type="entry name" value="MFS general substrate transporter like domains"/>
    <property type="match status" value="2"/>
</dbReference>
<accession>A0AAP2RBW1</accession>
<reference evidence="3 4" key="1">
    <citation type="submission" date="2017-11" db="EMBL/GenBank/DDBJ databases">
        <title>Isolation and Characterization of Family Methanocellaceae Species from Potential Methane Hydrate Area Offshore Southwestern Taiwan.</title>
        <authorList>
            <person name="Zhang W.-L."/>
            <person name="Chen W.-C."/>
            <person name="Lai M.-C."/>
            <person name="Chen S.-C."/>
        </authorList>
    </citation>
    <scope>NUCLEOTIDE SEQUENCE [LARGE SCALE GENOMIC DNA]</scope>
    <source>
        <strain evidence="3 4">CWC-04</strain>
    </source>
</reference>
<dbReference type="InterPro" id="IPR036259">
    <property type="entry name" value="MFS_trans_sf"/>
</dbReference>
<feature type="transmembrane region" description="Helical" evidence="1">
    <location>
        <begin position="223"/>
        <end position="241"/>
    </location>
</feature>
<dbReference type="InterPro" id="IPR011701">
    <property type="entry name" value="MFS"/>
</dbReference>
<feature type="domain" description="Major facilitator superfamily (MFS) profile" evidence="2">
    <location>
        <begin position="14"/>
        <end position="398"/>
    </location>
</feature>
<dbReference type="EMBL" id="PGCK01000002">
    <property type="protein sequence ID" value="MCD1294081.1"/>
    <property type="molecule type" value="Genomic_DNA"/>
</dbReference>
<name>A0AAP2RBW1_9EURY</name>
<comment type="caution">
    <text evidence="3">The sequence shown here is derived from an EMBL/GenBank/DDBJ whole genome shotgun (WGS) entry which is preliminary data.</text>
</comment>
<sequence>MGNYFRELFNFNIDVKLFLLRTFIISLYAGVYGVVFNLYILDLGFREDFLGLLLSVTLLASSLTSIPAGILCDRVGRRRSMVVSSFLSAATVFPIFLTDSPVLLLLFCGIGGVFNSVSAVCVAPFLIENNVGKNSVRVFSANSALSWTASVAGCAISGVLSGIWVHIPALANMGSHRLTLLAAAFLLIPGCILLLFMKDRSELKPVNKLTFRGFKLSPNVKKFTAISMLIGTGSGMIVPYFNVYFTKVLNAGVFEIGIVFAAADILMVMGFMAIPWLVKKIGKVRSSVITEMSSVPFLIMMAATNNFMIASTSYVARMFLMNVAGPATTSFQMEQLKAEERGLAVGVMSTGNSLALCVSTYAGGLLMAGGNYILPYWITCAAYILAACLMYHYFRNAEKAAPVMHDNLSQPSAAI</sequence>
<evidence type="ECO:0000259" key="2">
    <source>
        <dbReference type="PROSITE" id="PS50850"/>
    </source>
</evidence>
<feature type="transmembrane region" description="Helical" evidence="1">
    <location>
        <begin position="18"/>
        <end position="40"/>
    </location>
</feature>
<keyword evidence="1" id="KW-0472">Membrane</keyword>
<feature type="transmembrane region" description="Helical" evidence="1">
    <location>
        <begin position="374"/>
        <end position="394"/>
    </location>
</feature>
<dbReference type="AlphaFoldDB" id="A0AAP2RBW1"/>
<protein>
    <submittedName>
        <fullName evidence="3">MFS transporter</fullName>
    </submittedName>
</protein>
<dbReference type="PROSITE" id="PS50850">
    <property type="entry name" value="MFS"/>
    <property type="match status" value="1"/>
</dbReference>
<gene>
    <name evidence="3" type="ORF">CUJ83_03610</name>
</gene>
<dbReference type="PANTHER" id="PTHR23520">
    <property type="entry name" value="TRANSPORTER, PUTATIVE (AFU_ORTHOLOGUE AFUA_3G04000)-RELATED"/>
    <property type="match status" value="1"/>
</dbReference>
<keyword evidence="4" id="KW-1185">Reference proteome</keyword>
<evidence type="ECO:0000313" key="4">
    <source>
        <dbReference type="Proteomes" id="UP001320159"/>
    </source>
</evidence>
<organism evidence="3 4">
    <name type="scientific">Methanooceanicella nereidis</name>
    <dbReference type="NCBI Taxonomy" id="2052831"/>
    <lineage>
        <taxon>Archaea</taxon>
        <taxon>Methanobacteriati</taxon>
        <taxon>Methanobacteriota</taxon>
        <taxon>Stenosarchaea group</taxon>
        <taxon>Methanomicrobia</taxon>
        <taxon>Methanocellales</taxon>
        <taxon>Methanocellaceae</taxon>
        <taxon>Methanooceanicella</taxon>
    </lineage>
</organism>
<feature type="transmembrane region" description="Helical" evidence="1">
    <location>
        <begin position="288"/>
        <end position="308"/>
    </location>
</feature>
<feature type="transmembrane region" description="Helical" evidence="1">
    <location>
        <begin position="253"/>
        <end position="276"/>
    </location>
</feature>
<evidence type="ECO:0000256" key="1">
    <source>
        <dbReference type="SAM" id="Phobius"/>
    </source>
</evidence>
<dbReference type="PANTHER" id="PTHR23520:SF5">
    <property type="entry name" value="TRANSPORTER, PUTATIVE (AFU_ORTHOLOGUE AFUA_3G04000)-RELATED"/>
    <property type="match status" value="1"/>
</dbReference>
<feature type="transmembrane region" description="Helical" evidence="1">
    <location>
        <begin position="52"/>
        <end position="72"/>
    </location>
</feature>
<feature type="transmembrane region" description="Helical" evidence="1">
    <location>
        <begin position="343"/>
        <end position="368"/>
    </location>
</feature>
<dbReference type="InterPro" id="IPR020846">
    <property type="entry name" value="MFS_dom"/>
</dbReference>
<feature type="transmembrane region" description="Helical" evidence="1">
    <location>
        <begin position="147"/>
        <end position="167"/>
    </location>
</feature>
<feature type="transmembrane region" description="Helical" evidence="1">
    <location>
        <begin position="103"/>
        <end position="127"/>
    </location>
</feature>
<dbReference type="Proteomes" id="UP001320159">
    <property type="component" value="Unassembled WGS sequence"/>
</dbReference>
<dbReference type="SUPFAM" id="SSF103473">
    <property type="entry name" value="MFS general substrate transporter"/>
    <property type="match status" value="1"/>
</dbReference>
<evidence type="ECO:0000313" key="3">
    <source>
        <dbReference type="EMBL" id="MCD1294081.1"/>
    </source>
</evidence>